<feature type="region of interest" description="Disordered" evidence="1">
    <location>
        <begin position="308"/>
        <end position="409"/>
    </location>
</feature>
<evidence type="ECO:0000313" key="4">
    <source>
        <dbReference type="Proteomes" id="UP001465755"/>
    </source>
</evidence>
<feature type="region of interest" description="Disordered" evidence="1">
    <location>
        <begin position="120"/>
        <end position="146"/>
    </location>
</feature>
<proteinExistence type="predicted"/>
<dbReference type="GO" id="GO:0005737">
    <property type="term" value="C:cytoplasm"/>
    <property type="evidence" value="ECO:0007669"/>
    <property type="project" value="TreeGrafter"/>
</dbReference>
<feature type="compositionally biased region" description="Acidic residues" evidence="1">
    <location>
        <begin position="399"/>
        <end position="409"/>
    </location>
</feature>
<sequence>MFANLVDALQGPATEAVDDSPEQIESPRASDPAADAHDEAAAQQPSTSSQDAAGHAAEAQPAQQQSPAKAKQQQQEQGTFSWWGVASALADTVRKNTADIAASVKETDWRAELESFRQGVAQDAEAESKERKSVQMQRPRLPQLTPAQLQQLNQVGTWAGKFGSNVMSSTQKLFEQVQESINQELDGVDTYLNEKTDKKGSHSRAASRSTSRSAAGTKYSRLDSEVAAMQRNSSTYCDEPADADDFQAWLQGFDLQTRTADIEAIVAGNAFMAELQSRIVPVIVEHEDFWTRYFYQLHKLQEKHAKRQQVAQRAQRSATEEPAWEEEEAEAEAADQASPPAPQQAPSPGAHATPGTASSAVADVPEAKAAAKAADEDDDISDISDDDGAAAAAGGAGSEVDEDWGEDWE</sequence>
<dbReference type="EMBL" id="JALJOQ010000031">
    <property type="protein sequence ID" value="KAK9807324.1"/>
    <property type="molecule type" value="Genomic_DNA"/>
</dbReference>
<keyword evidence="4" id="KW-1185">Reference proteome</keyword>
<feature type="region of interest" description="Disordered" evidence="1">
    <location>
        <begin position="194"/>
        <end position="220"/>
    </location>
</feature>
<dbReference type="InterPro" id="IPR005607">
    <property type="entry name" value="BSD_dom"/>
</dbReference>
<dbReference type="PANTHER" id="PTHR16019:SF5">
    <property type="entry name" value="BSD DOMAIN-CONTAINING PROTEIN 1"/>
    <property type="match status" value="1"/>
</dbReference>
<feature type="compositionally biased region" description="Acidic residues" evidence="1">
    <location>
        <begin position="322"/>
        <end position="333"/>
    </location>
</feature>
<accession>A0AAW1PC59</accession>
<feature type="domain" description="BSD" evidence="2">
    <location>
        <begin position="249"/>
        <end position="301"/>
    </location>
</feature>
<organism evidence="3 4">
    <name type="scientific">Symbiochloris irregularis</name>
    <dbReference type="NCBI Taxonomy" id="706552"/>
    <lineage>
        <taxon>Eukaryota</taxon>
        <taxon>Viridiplantae</taxon>
        <taxon>Chlorophyta</taxon>
        <taxon>core chlorophytes</taxon>
        <taxon>Trebouxiophyceae</taxon>
        <taxon>Trebouxiales</taxon>
        <taxon>Trebouxiaceae</taxon>
        <taxon>Symbiochloris</taxon>
    </lineage>
</organism>
<feature type="compositionally biased region" description="Low complexity" evidence="1">
    <location>
        <begin position="49"/>
        <end position="78"/>
    </location>
</feature>
<feature type="compositionally biased region" description="Low complexity" evidence="1">
    <location>
        <begin position="308"/>
        <end position="321"/>
    </location>
</feature>
<feature type="region of interest" description="Disordered" evidence="1">
    <location>
        <begin position="1"/>
        <end position="78"/>
    </location>
</feature>
<protein>
    <recommendedName>
        <fullName evidence="2">BSD domain-containing protein</fullName>
    </recommendedName>
</protein>
<feature type="compositionally biased region" description="Low complexity" evidence="1">
    <location>
        <begin position="203"/>
        <end position="215"/>
    </location>
</feature>
<dbReference type="PANTHER" id="PTHR16019">
    <property type="entry name" value="SYNAPSE-ASSOCIATED PROTEIN"/>
    <property type="match status" value="1"/>
</dbReference>
<dbReference type="SMART" id="SM00751">
    <property type="entry name" value="BSD"/>
    <property type="match status" value="1"/>
</dbReference>
<dbReference type="InterPro" id="IPR051494">
    <property type="entry name" value="BSD_domain-containing"/>
</dbReference>
<feature type="compositionally biased region" description="Low complexity" evidence="1">
    <location>
        <begin position="137"/>
        <end position="146"/>
    </location>
</feature>
<dbReference type="InterPro" id="IPR035925">
    <property type="entry name" value="BSD_dom_sf"/>
</dbReference>
<evidence type="ECO:0000259" key="2">
    <source>
        <dbReference type="PROSITE" id="PS50858"/>
    </source>
</evidence>
<dbReference type="Gene3D" id="1.10.3970.10">
    <property type="entry name" value="BSD domain"/>
    <property type="match status" value="1"/>
</dbReference>
<dbReference type="PROSITE" id="PS50858">
    <property type="entry name" value="BSD"/>
    <property type="match status" value="1"/>
</dbReference>
<evidence type="ECO:0000313" key="3">
    <source>
        <dbReference type="EMBL" id="KAK9807324.1"/>
    </source>
</evidence>
<dbReference type="Pfam" id="PF03909">
    <property type="entry name" value="BSD"/>
    <property type="match status" value="1"/>
</dbReference>
<reference evidence="3 4" key="1">
    <citation type="journal article" date="2024" name="Nat. Commun.">
        <title>Phylogenomics reveals the evolutionary origins of lichenization in chlorophyte algae.</title>
        <authorList>
            <person name="Puginier C."/>
            <person name="Libourel C."/>
            <person name="Otte J."/>
            <person name="Skaloud P."/>
            <person name="Haon M."/>
            <person name="Grisel S."/>
            <person name="Petersen M."/>
            <person name="Berrin J.G."/>
            <person name="Delaux P.M."/>
            <person name="Dal Grande F."/>
            <person name="Keller J."/>
        </authorList>
    </citation>
    <scope>NUCLEOTIDE SEQUENCE [LARGE SCALE GENOMIC DNA]</scope>
    <source>
        <strain evidence="3 4">SAG 2036</strain>
    </source>
</reference>
<dbReference type="SUPFAM" id="SSF140383">
    <property type="entry name" value="BSD domain-like"/>
    <property type="match status" value="1"/>
</dbReference>
<dbReference type="AlphaFoldDB" id="A0AAW1PC59"/>
<feature type="compositionally biased region" description="Low complexity" evidence="1">
    <location>
        <begin position="359"/>
        <end position="372"/>
    </location>
</feature>
<gene>
    <name evidence="3" type="ORF">WJX73_001726</name>
</gene>
<dbReference type="Proteomes" id="UP001465755">
    <property type="component" value="Unassembled WGS sequence"/>
</dbReference>
<comment type="caution">
    <text evidence="3">The sequence shown here is derived from an EMBL/GenBank/DDBJ whole genome shotgun (WGS) entry which is preliminary data.</text>
</comment>
<evidence type="ECO:0000256" key="1">
    <source>
        <dbReference type="SAM" id="MobiDB-lite"/>
    </source>
</evidence>
<name>A0AAW1PC59_9CHLO</name>
<feature type="compositionally biased region" description="Acidic residues" evidence="1">
    <location>
        <begin position="375"/>
        <end position="388"/>
    </location>
</feature>